<dbReference type="Pfam" id="PF00296">
    <property type="entry name" value="Bac_luciferase"/>
    <property type="match status" value="1"/>
</dbReference>
<keyword evidence="3" id="KW-1185">Reference proteome</keyword>
<dbReference type="PANTHER" id="PTHR30137">
    <property type="entry name" value="LUCIFERASE-LIKE MONOOXYGENASE"/>
    <property type="match status" value="1"/>
</dbReference>
<dbReference type="InterPro" id="IPR036661">
    <property type="entry name" value="Luciferase-like_sf"/>
</dbReference>
<protein>
    <submittedName>
        <fullName evidence="2">LLM class flavin-dependent oxidoreductase</fullName>
    </submittedName>
</protein>
<name>A0ABX7AX91_9BACI</name>
<dbReference type="PANTHER" id="PTHR30137:SF6">
    <property type="entry name" value="LUCIFERASE-LIKE MONOOXYGENASE"/>
    <property type="match status" value="1"/>
</dbReference>
<organism evidence="2 3">
    <name type="scientific">Lysinibacillus agricola</name>
    <dbReference type="NCBI Taxonomy" id="2590012"/>
    <lineage>
        <taxon>Bacteria</taxon>
        <taxon>Bacillati</taxon>
        <taxon>Bacillota</taxon>
        <taxon>Bacilli</taxon>
        <taxon>Bacillales</taxon>
        <taxon>Bacillaceae</taxon>
        <taxon>Lysinibacillus</taxon>
    </lineage>
</organism>
<dbReference type="RefSeq" id="WP_053593016.1">
    <property type="nucleotide sequence ID" value="NZ_CP067341.1"/>
</dbReference>
<feature type="domain" description="Luciferase-like" evidence="1">
    <location>
        <begin position="1"/>
        <end position="312"/>
    </location>
</feature>
<dbReference type="InterPro" id="IPR011251">
    <property type="entry name" value="Luciferase-like_dom"/>
</dbReference>
<sequence length="358" mass="41173">MKYGVTFLPDCYPELKTPETWFKDALNIVELIDRVGFESVKITEHFFHPYGGYCGNPSNFLSAAAMRSKNLKLITGCVLPAFHNPLIVASELAMLDAISNGRMEAGFARAYLPYEFDAFKVSMDESRARYVEFIDAIEKLWTEFHTTFKGDFNEFKNITSFPPLTQDNNPQIWVATSASPQSFEWAGARGYNLMVTPTIADFSNFKDFLNIYRSAHEKAGHGKVEQDQIMLAYPMYVHENHETAHRNGKKYLKNYWQVWIDAANTWNDKNSSSYQSYSRMGEFLKTFSYERLVEEKRILVGTPQEVNESINYIKEEFDIGYLSFQVDFGGMPYECTKESIMLFNEKICSANVSDALLK</sequence>
<dbReference type="Gene3D" id="3.20.20.30">
    <property type="entry name" value="Luciferase-like domain"/>
    <property type="match status" value="1"/>
</dbReference>
<dbReference type="SUPFAM" id="SSF51679">
    <property type="entry name" value="Bacterial luciferase-like"/>
    <property type="match status" value="1"/>
</dbReference>
<dbReference type="EMBL" id="CP067341">
    <property type="protein sequence ID" value="QQP14406.1"/>
    <property type="molecule type" value="Genomic_DNA"/>
</dbReference>
<dbReference type="Proteomes" id="UP000596049">
    <property type="component" value="Chromosome"/>
</dbReference>
<dbReference type="InterPro" id="IPR050766">
    <property type="entry name" value="Bact_Lucif_Oxidored"/>
</dbReference>
<gene>
    <name evidence="2" type="ORF">FJQ98_10525</name>
</gene>
<evidence type="ECO:0000313" key="2">
    <source>
        <dbReference type="EMBL" id="QQP14406.1"/>
    </source>
</evidence>
<reference evidence="2 3" key="1">
    <citation type="submission" date="2020-01" db="EMBL/GenBank/DDBJ databases">
        <authorList>
            <person name="Liu G."/>
            <person name="Liu B."/>
        </authorList>
    </citation>
    <scope>NUCLEOTIDE SEQUENCE [LARGE SCALE GENOMIC DNA]</scope>
    <source>
        <strain evidence="2 3">FJAT-51161</strain>
    </source>
</reference>
<evidence type="ECO:0000259" key="1">
    <source>
        <dbReference type="Pfam" id="PF00296"/>
    </source>
</evidence>
<accession>A0ABX7AX91</accession>
<proteinExistence type="predicted"/>
<evidence type="ECO:0000313" key="3">
    <source>
        <dbReference type="Proteomes" id="UP000596049"/>
    </source>
</evidence>